<dbReference type="PROSITE" id="PS50011">
    <property type="entry name" value="PROTEIN_KINASE_DOM"/>
    <property type="match status" value="1"/>
</dbReference>
<dbReference type="SUPFAM" id="SSF52058">
    <property type="entry name" value="L domain-like"/>
    <property type="match status" value="1"/>
</dbReference>
<evidence type="ECO:0000256" key="8">
    <source>
        <dbReference type="SAM" id="Phobius"/>
    </source>
</evidence>
<evidence type="ECO:0000256" key="6">
    <source>
        <dbReference type="ARBA" id="ARBA00023136"/>
    </source>
</evidence>
<comment type="subcellular location">
    <subcellularLocation>
        <location evidence="1">Membrane</location>
    </subcellularLocation>
</comment>
<dbReference type="InterPro" id="IPR001245">
    <property type="entry name" value="Ser-Thr/Tyr_kinase_cat_dom"/>
</dbReference>
<dbReference type="GO" id="GO:0005524">
    <property type="term" value="F:ATP binding"/>
    <property type="evidence" value="ECO:0007669"/>
    <property type="project" value="InterPro"/>
</dbReference>
<evidence type="ECO:0000256" key="1">
    <source>
        <dbReference type="ARBA" id="ARBA00004370"/>
    </source>
</evidence>
<dbReference type="PANTHER" id="PTHR48007">
    <property type="entry name" value="LEUCINE-RICH REPEAT RECEPTOR-LIKE PROTEIN KINASE PXC1"/>
    <property type="match status" value="1"/>
</dbReference>
<evidence type="ECO:0000259" key="10">
    <source>
        <dbReference type="PROSITE" id="PS50011"/>
    </source>
</evidence>
<dbReference type="EMBL" id="LR746272">
    <property type="protein sequence ID" value="CAA7402368.1"/>
    <property type="molecule type" value="Genomic_DNA"/>
</dbReference>
<evidence type="ECO:0000313" key="12">
    <source>
        <dbReference type="Proteomes" id="UP000663760"/>
    </source>
</evidence>
<dbReference type="GO" id="GO:0004672">
    <property type="term" value="F:protein kinase activity"/>
    <property type="evidence" value="ECO:0007669"/>
    <property type="project" value="InterPro"/>
</dbReference>
<keyword evidence="2" id="KW-0433">Leucine-rich repeat</keyword>
<dbReference type="SMART" id="SM00369">
    <property type="entry name" value="LRR_TYP"/>
    <property type="match status" value="3"/>
</dbReference>
<evidence type="ECO:0000256" key="3">
    <source>
        <dbReference type="ARBA" id="ARBA00022692"/>
    </source>
</evidence>
<dbReference type="InterPro" id="IPR000719">
    <property type="entry name" value="Prot_kinase_dom"/>
</dbReference>
<evidence type="ECO:0000256" key="4">
    <source>
        <dbReference type="ARBA" id="ARBA00022737"/>
    </source>
</evidence>
<dbReference type="InterPro" id="IPR003591">
    <property type="entry name" value="Leu-rich_rpt_typical-subtyp"/>
</dbReference>
<dbReference type="InterPro" id="IPR046959">
    <property type="entry name" value="PRK1-6/SRF4-like"/>
</dbReference>
<dbReference type="Gene3D" id="1.10.510.10">
    <property type="entry name" value="Transferase(Phosphotransferase) domain 1"/>
    <property type="match status" value="2"/>
</dbReference>
<organism evidence="11 12">
    <name type="scientific">Spirodela intermedia</name>
    <name type="common">Intermediate duckweed</name>
    <dbReference type="NCBI Taxonomy" id="51605"/>
    <lineage>
        <taxon>Eukaryota</taxon>
        <taxon>Viridiplantae</taxon>
        <taxon>Streptophyta</taxon>
        <taxon>Embryophyta</taxon>
        <taxon>Tracheophyta</taxon>
        <taxon>Spermatophyta</taxon>
        <taxon>Magnoliopsida</taxon>
        <taxon>Liliopsida</taxon>
        <taxon>Araceae</taxon>
        <taxon>Lemnoideae</taxon>
        <taxon>Spirodela</taxon>
    </lineage>
</organism>
<feature type="chain" id="PRO_5029454235" description="Protein kinase domain-containing protein" evidence="9">
    <location>
        <begin position="23"/>
        <end position="666"/>
    </location>
</feature>
<dbReference type="Pfam" id="PF00560">
    <property type="entry name" value="LRR_1"/>
    <property type="match status" value="2"/>
</dbReference>
<feature type="domain" description="Protein kinase" evidence="10">
    <location>
        <begin position="387"/>
        <end position="666"/>
    </location>
</feature>
<feature type="region of interest" description="Disordered" evidence="7">
    <location>
        <begin position="272"/>
        <end position="291"/>
    </location>
</feature>
<dbReference type="GO" id="GO:0016020">
    <property type="term" value="C:membrane"/>
    <property type="evidence" value="ECO:0007669"/>
    <property type="project" value="UniProtKB-SubCell"/>
</dbReference>
<sequence>MDSFASKLLLLLVIVHVRPSLQDPSCNATERELLSNAFAFVSGFRLSQLLQNSTGRGGRDDCSAATEIRLPSRNLRGTVSWKFMRDVSSLRVLDLSGNSLRGSIPAGFWSAPLLTEVNIADNHLGGAVGFDAQHGRPLSSLLVLNLSGNRFTNSVRLSGFPRLRFLDLSRNDLRSWPSGLGGLTQLSYLDISSCNISGDGELLAGLSSLEHLDASRNWISGSFPADLPQLSRIKFLDISFNNFTGRVAAMDLRKFGAGAFVHAGVEILSENTSTPSPSLLPEDHRGEQKRSHRKLSRPLVWGLALSAALLSVLTVVMVAACVRWKGWRSEGKSKETVMTGGGAAAPPWVAEIIAGGPVDAAAPVVMFEKPLLQLTFLELVAATSGFAEETQLAEGRRSGTVYRAVLPGEIDVVIKLLDSARTMEAAAAKAMFEELKHLKHPNILPLLGFCIAGREKLLLYEYMENGDLRRWLQELPAGHPNVEDCSGDAWERGALASSSLPSQEMAAMGWATRHRIAIGIARGLAFLHHAGSKPVVHGRLVPSNVLLDDDFEPRITDFGTGGGGSTEEDVYCYGLLLVELLTGKVASPAVVAAVRRLVREKDAGRCLDPRLSQHASDSEEEERAEKEMAEALRVAFLCTAESSEKRPTMRQVVGLLKEIRPSCPAW</sequence>
<dbReference type="InterPro" id="IPR032675">
    <property type="entry name" value="LRR_dom_sf"/>
</dbReference>
<dbReference type="Gene3D" id="3.80.10.10">
    <property type="entry name" value="Ribonuclease Inhibitor"/>
    <property type="match status" value="1"/>
</dbReference>
<protein>
    <recommendedName>
        <fullName evidence="10">Protein kinase domain-containing protein</fullName>
    </recommendedName>
</protein>
<dbReference type="SUPFAM" id="SSF56112">
    <property type="entry name" value="Protein kinase-like (PK-like)"/>
    <property type="match status" value="1"/>
</dbReference>
<feature type="transmembrane region" description="Helical" evidence="8">
    <location>
        <begin position="299"/>
        <end position="322"/>
    </location>
</feature>
<evidence type="ECO:0000256" key="2">
    <source>
        <dbReference type="ARBA" id="ARBA00022614"/>
    </source>
</evidence>
<dbReference type="InterPro" id="IPR001611">
    <property type="entry name" value="Leu-rich_rpt"/>
</dbReference>
<evidence type="ECO:0000256" key="5">
    <source>
        <dbReference type="ARBA" id="ARBA00022989"/>
    </source>
</evidence>
<accession>A0A7I8KZ74</accession>
<keyword evidence="9" id="KW-0732">Signal</keyword>
<dbReference type="AlphaFoldDB" id="A0A7I8KZ74"/>
<evidence type="ECO:0000313" key="11">
    <source>
        <dbReference type="EMBL" id="CAA7402368.1"/>
    </source>
</evidence>
<gene>
    <name evidence="11" type="ORF">SI8410_09013046</name>
</gene>
<keyword evidence="3 8" id="KW-0812">Transmembrane</keyword>
<keyword evidence="12" id="KW-1185">Reference proteome</keyword>
<evidence type="ECO:0000256" key="7">
    <source>
        <dbReference type="SAM" id="MobiDB-lite"/>
    </source>
</evidence>
<dbReference type="OrthoDB" id="1394818at2759"/>
<keyword evidence="6 8" id="KW-0472">Membrane</keyword>
<reference evidence="11" key="1">
    <citation type="submission" date="2020-02" db="EMBL/GenBank/DDBJ databases">
        <authorList>
            <person name="Scholz U."/>
            <person name="Mascher M."/>
            <person name="Fiebig A."/>
        </authorList>
    </citation>
    <scope>NUCLEOTIDE SEQUENCE</scope>
</reference>
<dbReference type="Pfam" id="PF07714">
    <property type="entry name" value="PK_Tyr_Ser-Thr"/>
    <property type="match status" value="1"/>
</dbReference>
<dbReference type="Gene3D" id="3.30.200.20">
    <property type="entry name" value="Phosphorylase Kinase, domain 1"/>
    <property type="match status" value="1"/>
</dbReference>
<dbReference type="InterPro" id="IPR011009">
    <property type="entry name" value="Kinase-like_dom_sf"/>
</dbReference>
<dbReference type="PANTHER" id="PTHR48007:SF84">
    <property type="entry name" value="(WILD MALAYSIAN BANANA) HYPOTHETICAL PROTEIN"/>
    <property type="match status" value="1"/>
</dbReference>
<dbReference type="FunFam" id="3.30.200.20:FF:000466">
    <property type="entry name" value="Putative LRR receptor-like serine/threonine-protein kinase"/>
    <property type="match status" value="1"/>
</dbReference>
<evidence type="ECO:0000256" key="9">
    <source>
        <dbReference type="SAM" id="SignalP"/>
    </source>
</evidence>
<keyword evidence="4" id="KW-0677">Repeat</keyword>
<name>A0A7I8KZ74_SPIIN</name>
<feature type="signal peptide" evidence="9">
    <location>
        <begin position="1"/>
        <end position="22"/>
    </location>
</feature>
<dbReference type="Proteomes" id="UP000663760">
    <property type="component" value="Chromosome 9"/>
</dbReference>
<keyword evidence="5 8" id="KW-1133">Transmembrane helix</keyword>
<proteinExistence type="predicted"/>
<dbReference type="PROSITE" id="PS51450">
    <property type="entry name" value="LRR"/>
    <property type="match status" value="1"/>
</dbReference>